<keyword evidence="2" id="KW-0808">Transferase</keyword>
<gene>
    <name evidence="6" type="ORF">UU41_C0003G0043</name>
</gene>
<organism evidence="6 7">
    <name type="scientific">Candidatus Roizmanbacteria bacterium GW2011_GWA1_41_13</name>
    <dbReference type="NCBI Taxonomy" id="1618474"/>
    <lineage>
        <taxon>Bacteria</taxon>
        <taxon>Candidatus Roizmaniibacteriota</taxon>
    </lineage>
</organism>
<dbReference type="SUPFAM" id="SSF52518">
    <property type="entry name" value="Thiamin diphosphate-binding fold (THDP-binding)"/>
    <property type="match status" value="1"/>
</dbReference>
<dbReference type="Gene3D" id="3.40.50.970">
    <property type="match status" value="1"/>
</dbReference>
<dbReference type="EMBL" id="LCAN01000003">
    <property type="protein sequence ID" value="KKR94824.1"/>
    <property type="molecule type" value="Genomic_DNA"/>
</dbReference>
<dbReference type="PANTHER" id="PTHR43195">
    <property type="entry name" value="TRANSKETOLASE"/>
    <property type="match status" value="1"/>
</dbReference>
<dbReference type="InterPro" id="IPR005474">
    <property type="entry name" value="Transketolase_N"/>
</dbReference>
<dbReference type="GO" id="GO:0030976">
    <property type="term" value="F:thiamine pyrophosphate binding"/>
    <property type="evidence" value="ECO:0007669"/>
    <property type="project" value="TreeGrafter"/>
</dbReference>
<evidence type="ECO:0000256" key="2">
    <source>
        <dbReference type="ARBA" id="ARBA00022679"/>
    </source>
</evidence>
<evidence type="ECO:0000313" key="7">
    <source>
        <dbReference type="Proteomes" id="UP000034961"/>
    </source>
</evidence>
<dbReference type="PANTHER" id="PTHR43195:SF1">
    <property type="entry name" value="FI06132P-RELATED"/>
    <property type="match status" value="1"/>
</dbReference>
<dbReference type="PATRIC" id="fig|1618474.3.peg.170"/>
<evidence type="ECO:0000256" key="4">
    <source>
        <dbReference type="ARBA" id="ARBA00023052"/>
    </source>
</evidence>
<comment type="caution">
    <text evidence="6">The sequence shown here is derived from an EMBL/GenBank/DDBJ whole genome shotgun (WGS) entry which is preliminary data.</text>
</comment>
<feature type="domain" description="Transketolase N-terminal" evidence="5">
    <location>
        <begin position="12"/>
        <end position="274"/>
    </location>
</feature>
<dbReference type="CDD" id="cd02012">
    <property type="entry name" value="TPP_TK"/>
    <property type="match status" value="1"/>
</dbReference>
<dbReference type="InterPro" id="IPR049557">
    <property type="entry name" value="Transketolase_CS"/>
</dbReference>
<dbReference type="InterPro" id="IPR029061">
    <property type="entry name" value="THDP-binding"/>
</dbReference>
<dbReference type="InterPro" id="IPR051424">
    <property type="entry name" value="Transketolase-like"/>
</dbReference>
<dbReference type="Pfam" id="PF00456">
    <property type="entry name" value="Transketolase_N"/>
    <property type="match status" value="1"/>
</dbReference>
<evidence type="ECO:0000259" key="5">
    <source>
        <dbReference type="Pfam" id="PF00456"/>
    </source>
</evidence>
<dbReference type="PROSITE" id="PS00801">
    <property type="entry name" value="TRANSKETOLASE_1"/>
    <property type="match status" value="1"/>
</dbReference>
<dbReference type="GO" id="GO:0046872">
    <property type="term" value="F:metal ion binding"/>
    <property type="evidence" value="ECO:0007669"/>
    <property type="project" value="UniProtKB-KW"/>
</dbReference>
<evidence type="ECO:0000313" key="6">
    <source>
        <dbReference type="EMBL" id="KKR94824.1"/>
    </source>
</evidence>
<protein>
    <submittedName>
        <fullName evidence="6">Transketolase</fullName>
    </submittedName>
</protein>
<sequence length="287" mass="31633">MFMDTKKITELSKLIRYFILKSTTKAGSGHPTSSMSAAELMAVLFFDGFYTYDLSNPHNPKNHRLLFSKGHASPLFYSLYAAAGAVSEDELMTLRQADSNIEGHPTTRFKYTEAPTGSLGQGLSIGLGMALAASNAAGADAPRVYVLMGDGEFAEGNIYEALELAGYYKAHNLLGILDVNRLGQSDPTMVEWDIDTYRRRVEPFGWTTFVLEDGHDVNAIRSAYQSAEKVKDKPQMIIAKTKKGKGVSFLEDKLGWHGKVLDAEQLKIALDELGEIDKDLRGEIIKP</sequence>
<proteinExistence type="predicted"/>
<reference evidence="6 7" key="1">
    <citation type="journal article" date="2015" name="Nature">
        <title>rRNA introns, odd ribosomes, and small enigmatic genomes across a large radiation of phyla.</title>
        <authorList>
            <person name="Brown C.T."/>
            <person name="Hug L.A."/>
            <person name="Thomas B.C."/>
            <person name="Sharon I."/>
            <person name="Castelle C.J."/>
            <person name="Singh A."/>
            <person name="Wilkins M.J."/>
            <person name="Williams K.H."/>
            <person name="Banfield J.F."/>
        </authorList>
    </citation>
    <scope>NUCLEOTIDE SEQUENCE [LARGE SCALE GENOMIC DNA]</scope>
</reference>
<comment type="cofactor">
    <cofactor evidence="1">
        <name>thiamine diphosphate</name>
        <dbReference type="ChEBI" id="CHEBI:58937"/>
    </cofactor>
</comment>
<dbReference type="GO" id="GO:0004802">
    <property type="term" value="F:transketolase activity"/>
    <property type="evidence" value="ECO:0007669"/>
    <property type="project" value="TreeGrafter"/>
</dbReference>
<evidence type="ECO:0000256" key="3">
    <source>
        <dbReference type="ARBA" id="ARBA00022723"/>
    </source>
</evidence>
<evidence type="ECO:0000256" key="1">
    <source>
        <dbReference type="ARBA" id="ARBA00001964"/>
    </source>
</evidence>
<keyword evidence="3" id="KW-0479">Metal-binding</keyword>
<accession>A0A0G0V1M1</accession>
<name>A0A0G0V1M1_9BACT</name>
<dbReference type="AlphaFoldDB" id="A0A0G0V1M1"/>
<dbReference type="Proteomes" id="UP000034961">
    <property type="component" value="Unassembled WGS sequence"/>
</dbReference>
<keyword evidence="4" id="KW-0786">Thiamine pyrophosphate</keyword>